<dbReference type="PANTHER" id="PTHR48051:SF46">
    <property type="entry name" value="LEUCINE RICH REPEAT-CONTAINING DOMAIN PROTEIN"/>
    <property type="match status" value="1"/>
</dbReference>
<dbReference type="InterPro" id="IPR001623">
    <property type="entry name" value="DnaJ_domain"/>
</dbReference>
<name>A0AB34JFQ8_PRYPA</name>
<accession>A0AB34JFQ8</accession>
<dbReference type="InterPro" id="IPR036869">
    <property type="entry name" value="J_dom_sf"/>
</dbReference>
<protein>
    <recommendedName>
        <fullName evidence="4">J domain-containing protein</fullName>
    </recommendedName>
</protein>
<keyword evidence="2" id="KW-0677">Repeat</keyword>
<proteinExistence type="predicted"/>
<gene>
    <name evidence="5" type="ORF">AB1Y20_021970</name>
</gene>
<organism evidence="5 6">
    <name type="scientific">Prymnesium parvum</name>
    <name type="common">Toxic golden alga</name>
    <dbReference type="NCBI Taxonomy" id="97485"/>
    <lineage>
        <taxon>Eukaryota</taxon>
        <taxon>Haptista</taxon>
        <taxon>Haptophyta</taxon>
        <taxon>Prymnesiophyceae</taxon>
        <taxon>Prymnesiales</taxon>
        <taxon>Prymnesiaceae</taxon>
        <taxon>Prymnesium</taxon>
    </lineage>
</organism>
<reference evidence="5 6" key="1">
    <citation type="journal article" date="2024" name="Science">
        <title>Giant polyketide synthase enzymes in the biosynthesis of giant marine polyether toxins.</title>
        <authorList>
            <person name="Fallon T.R."/>
            <person name="Shende V.V."/>
            <person name="Wierzbicki I.H."/>
            <person name="Pendleton A.L."/>
            <person name="Watervoot N.F."/>
            <person name="Auber R.P."/>
            <person name="Gonzalez D.J."/>
            <person name="Wisecaver J.H."/>
            <person name="Moore B.S."/>
        </authorList>
    </citation>
    <scope>NUCLEOTIDE SEQUENCE [LARGE SCALE GENOMIC DNA]</scope>
    <source>
        <strain evidence="5 6">12B1</strain>
    </source>
</reference>
<dbReference type="CDD" id="cd06257">
    <property type="entry name" value="DnaJ"/>
    <property type="match status" value="1"/>
</dbReference>
<feature type="region of interest" description="Disordered" evidence="3">
    <location>
        <begin position="438"/>
        <end position="460"/>
    </location>
</feature>
<sequence length="691" mass="73796">MPLEALGLHVKASRGGSLDLTCRRLASVPPELAPLAPSLHRLDLSHNHLASLDLPDLPSLAELHLVENALDSRAVQLAPLPRSMRVLDLSHNRLSAFPPQLLRLSQLHVLRLAGQRLAMLPEALCLLPQLIELDASHNAITTALPLAAPGLPCLRRLLLRANTLRDVALDAERLPCLTELDLAANSLAAFPSCLAALVSLRTLSLAHNRLRALVSSSLAPRRRLWVPSEGFHSLTQLCHLSLAQNELTELPLGLRELRQLTSLDLRCNPLSASSLALASSHCQQVGATLRATSVRRLLPGLSLGDESSAWHRPSLRHAKATHLVSISLPPPSGVPLARLLAHLPEESSLLRLADVVSPRAEVSADAARRAFHAQALQCHPDKQPHELRDAAAGRFARLQEAYRTVCRWMHIERRKLPEFSAIHYHFVDLTPNMEGAEAGVARPSATEASSTGGSGADGSPAKSFLEAAAVRASDAMAGRGGEEVGATVDTGIPLPLPPTPPQEEGVAMSTPAAQALAVALEAQLSSTLQFIREARASDGEVLLHAGASPPGVSHAAATFIALAVMISSCADSYTAATRRLHEALGHTPQPLPPPLVDALHAFDTHCLRERVRLAREEPAAAQLNAPASLSDEVRSAAVDTVVTRQEGQAGPTEEEALAQGWTVGRVGRFEVLFAPDSRMETEAGERQTFVG</sequence>
<evidence type="ECO:0000313" key="5">
    <source>
        <dbReference type="EMBL" id="KAL1520384.1"/>
    </source>
</evidence>
<dbReference type="Proteomes" id="UP001515480">
    <property type="component" value="Unassembled WGS sequence"/>
</dbReference>
<dbReference type="InterPro" id="IPR003591">
    <property type="entry name" value="Leu-rich_rpt_typical-subtyp"/>
</dbReference>
<dbReference type="EMBL" id="JBGBPQ010000008">
    <property type="protein sequence ID" value="KAL1520384.1"/>
    <property type="molecule type" value="Genomic_DNA"/>
</dbReference>
<dbReference type="PROSITE" id="PS51450">
    <property type="entry name" value="LRR"/>
    <property type="match status" value="1"/>
</dbReference>
<keyword evidence="6" id="KW-1185">Reference proteome</keyword>
<dbReference type="Gene3D" id="3.80.10.10">
    <property type="entry name" value="Ribonuclease Inhibitor"/>
    <property type="match status" value="3"/>
</dbReference>
<feature type="compositionally biased region" description="Low complexity" evidence="3">
    <location>
        <begin position="443"/>
        <end position="460"/>
    </location>
</feature>
<dbReference type="Pfam" id="PF00560">
    <property type="entry name" value="LRR_1"/>
    <property type="match status" value="2"/>
</dbReference>
<dbReference type="Pfam" id="PF13855">
    <property type="entry name" value="LRR_8"/>
    <property type="match status" value="1"/>
</dbReference>
<dbReference type="SUPFAM" id="SSF52058">
    <property type="entry name" value="L domain-like"/>
    <property type="match status" value="1"/>
</dbReference>
<keyword evidence="1" id="KW-0433">Leucine-rich repeat</keyword>
<dbReference type="GO" id="GO:0005737">
    <property type="term" value="C:cytoplasm"/>
    <property type="evidence" value="ECO:0007669"/>
    <property type="project" value="TreeGrafter"/>
</dbReference>
<evidence type="ECO:0000313" key="6">
    <source>
        <dbReference type="Proteomes" id="UP001515480"/>
    </source>
</evidence>
<evidence type="ECO:0000259" key="4">
    <source>
        <dbReference type="PROSITE" id="PS50076"/>
    </source>
</evidence>
<evidence type="ECO:0000256" key="1">
    <source>
        <dbReference type="ARBA" id="ARBA00022614"/>
    </source>
</evidence>
<feature type="domain" description="J" evidence="4">
    <location>
        <begin position="345"/>
        <end position="420"/>
    </location>
</feature>
<dbReference type="PANTHER" id="PTHR48051">
    <property type="match status" value="1"/>
</dbReference>
<dbReference type="PROSITE" id="PS50076">
    <property type="entry name" value="DNAJ_2"/>
    <property type="match status" value="1"/>
</dbReference>
<dbReference type="InterPro" id="IPR032675">
    <property type="entry name" value="LRR_dom_sf"/>
</dbReference>
<evidence type="ECO:0000256" key="3">
    <source>
        <dbReference type="SAM" id="MobiDB-lite"/>
    </source>
</evidence>
<dbReference type="InterPro" id="IPR050216">
    <property type="entry name" value="LRR_domain-containing"/>
</dbReference>
<dbReference type="InterPro" id="IPR001611">
    <property type="entry name" value="Leu-rich_rpt"/>
</dbReference>
<dbReference type="SMART" id="SM00369">
    <property type="entry name" value="LRR_TYP"/>
    <property type="match status" value="7"/>
</dbReference>
<comment type="caution">
    <text evidence="5">The sequence shown here is derived from an EMBL/GenBank/DDBJ whole genome shotgun (WGS) entry which is preliminary data.</text>
</comment>
<dbReference type="Gene3D" id="1.10.287.110">
    <property type="entry name" value="DnaJ domain"/>
    <property type="match status" value="1"/>
</dbReference>
<dbReference type="SUPFAM" id="SSF46565">
    <property type="entry name" value="Chaperone J-domain"/>
    <property type="match status" value="1"/>
</dbReference>
<evidence type="ECO:0000256" key="2">
    <source>
        <dbReference type="ARBA" id="ARBA00022737"/>
    </source>
</evidence>
<dbReference type="AlphaFoldDB" id="A0AB34JFQ8"/>